<feature type="domain" description="Pseudouridine synthase I TruA alpha/beta" evidence="6">
    <location>
        <begin position="568"/>
        <end position="656"/>
    </location>
</feature>
<evidence type="ECO:0000256" key="4">
    <source>
        <dbReference type="SAM" id="MobiDB-lite"/>
    </source>
</evidence>
<dbReference type="InterPro" id="IPR020103">
    <property type="entry name" value="PsdUridine_synth_cat_dom_sf"/>
</dbReference>
<keyword evidence="8" id="KW-1185">Reference proteome</keyword>
<dbReference type="OrthoDB" id="271910at2759"/>
<feature type="compositionally biased region" description="Low complexity" evidence="4">
    <location>
        <begin position="76"/>
        <end position="90"/>
    </location>
</feature>
<dbReference type="EMBL" id="BLBS01000024">
    <property type="protein sequence ID" value="GET87991.1"/>
    <property type="molecule type" value="Genomic_DNA"/>
</dbReference>
<feature type="chain" id="PRO_5025041944" evidence="5">
    <location>
        <begin position="19"/>
        <end position="681"/>
    </location>
</feature>
<dbReference type="GO" id="GO:0031119">
    <property type="term" value="P:tRNA pseudouridine synthesis"/>
    <property type="evidence" value="ECO:0007669"/>
    <property type="project" value="TreeGrafter"/>
</dbReference>
<dbReference type="Pfam" id="PF01416">
    <property type="entry name" value="PseudoU_synth_1"/>
    <property type="match status" value="1"/>
</dbReference>
<keyword evidence="2" id="KW-0819">tRNA processing</keyword>
<keyword evidence="3" id="KW-0413">Isomerase</keyword>
<dbReference type="GO" id="GO:0003723">
    <property type="term" value="F:RNA binding"/>
    <property type="evidence" value="ECO:0007669"/>
    <property type="project" value="InterPro"/>
</dbReference>
<accession>A0A640KFM5</accession>
<keyword evidence="5" id="KW-0732">Signal</keyword>
<feature type="compositionally biased region" description="Polar residues" evidence="4">
    <location>
        <begin position="109"/>
        <end position="124"/>
    </location>
</feature>
<evidence type="ECO:0000259" key="6">
    <source>
        <dbReference type="Pfam" id="PF01416"/>
    </source>
</evidence>
<dbReference type="PANTHER" id="PTHR11142:SF0">
    <property type="entry name" value="TRNA PSEUDOURIDINE SYNTHASE-LIKE 1"/>
    <property type="match status" value="1"/>
</dbReference>
<sequence>MHTPTTLTHMWRTPSVSALPLHRCLCASMAATASLSSAFRVTQRHVTSTTGPFNGKDSGSNNTKGEADGKEGAVHPSVTTTATRSASSPPFQGWKRFDSSTSEHHDVGATTSVRSSPTSLTTSPAFPENQDAASIIDGKTRDDEARRRAASARLTDMFADSERHSKWMQEQIQQSRSSPEYAEETSAPRLVRSPHSVMNVNQRDYTFDEDEGGNAASDPADATASMALATTTCADVLEQELLDDNFLYYPPLTAIGEAAAAETTHTLPGGEPERYVPGQQVISPGMTRYRVDVQYQGSDFDGWYKSVQRTKNTKDMAPVGRIATAAGDYGAGSRHFAKVVLEEALAVALDVPTVRVVAAAIPETGVSVRRLTCHLDVPSEVELQPRTILQRATLWLHQRRQPLAVLSCQPCRNQDFHARHSGVRRVYCYRILNRIAPPLFDAGLQWHVDRYLDVPRMQRMARLMEGTHDYGFFADSKMANALRRAAASSSGRGRAGSVVSSAYSAEHEPLTSDGLRRGETPVAPKVTVERGLSQLERAAALPTFNEYGQRVITYQAKPHEYHKARTNLPTIRTLDKIEVVRQEDEILIWFVGQSFLRHQIRNMVSVLKAGGHGLWDDQELQHAFQSGFEVSRKKFKRERLSPAPVHGLTLWDIEYPAQHKSDFVPYLDAGPYEHVDVSTQH</sequence>
<dbReference type="Gene3D" id="3.30.70.580">
    <property type="entry name" value="Pseudouridine synthase I, catalytic domain, N-terminal subdomain"/>
    <property type="match status" value="1"/>
</dbReference>
<evidence type="ECO:0000256" key="5">
    <source>
        <dbReference type="SAM" id="SignalP"/>
    </source>
</evidence>
<organism evidence="7 8">
    <name type="scientific">Leishmania tarentolae</name>
    <name type="common">Sauroleishmania tarentolae</name>
    <dbReference type="NCBI Taxonomy" id="5689"/>
    <lineage>
        <taxon>Eukaryota</taxon>
        <taxon>Discoba</taxon>
        <taxon>Euglenozoa</taxon>
        <taxon>Kinetoplastea</taxon>
        <taxon>Metakinetoplastina</taxon>
        <taxon>Trypanosomatida</taxon>
        <taxon>Trypanosomatidae</taxon>
        <taxon>Leishmaniinae</taxon>
        <taxon>Leishmania</taxon>
        <taxon>lizard Leishmania</taxon>
    </lineage>
</organism>
<dbReference type="SUPFAM" id="SSF55120">
    <property type="entry name" value="Pseudouridine synthase"/>
    <property type="match status" value="2"/>
</dbReference>
<dbReference type="InterPro" id="IPR001406">
    <property type="entry name" value="PsdUridine_synth_TruA"/>
</dbReference>
<dbReference type="InterPro" id="IPR020095">
    <property type="entry name" value="PsdUridine_synth_TruA_C"/>
</dbReference>
<feature type="signal peptide" evidence="5">
    <location>
        <begin position="1"/>
        <end position="18"/>
    </location>
</feature>
<dbReference type="InterPro" id="IPR020097">
    <property type="entry name" value="PsdUridine_synth_TruA_a/b_dom"/>
</dbReference>
<feature type="compositionally biased region" description="Basic and acidic residues" evidence="4">
    <location>
        <begin position="138"/>
        <end position="147"/>
    </location>
</feature>
<dbReference type="AlphaFoldDB" id="A0A640KFM5"/>
<protein>
    <submittedName>
        <fullName evidence="7">tRNA pseudouridine synthase A-like protein</fullName>
    </submittedName>
</protein>
<comment type="caution">
    <text evidence="7">The sequence shown here is derived from an EMBL/GenBank/DDBJ whole genome shotgun (WGS) entry which is preliminary data.</text>
</comment>
<evidence type="ECO:0000256" key="3">
    <source>
        <dbReference type="ARBA" id="ARBA00023235"/>
    </source>
</evidence>
<dbReference type="GO" id="GO:0009982">
    <property type="term" value="F:pseudouridine synthase activity"/>
    <property type="evidence" value="ECO:0007669"/>
    <property type="project" value="InterPro"/>
</dbReference>
<dbReference type="InterPro" id="IPR020094">
    <property type="entry name" value="TruA/RsuA/RluB/E/F_N"/>
</dbReference>
<feature type="compositionally biased region" description="Polar residues" evidence="4">
    <location>
        <begin position="45"/>
        <end position="64"/>
    </location>
</feature>
<dbReference type="VEuPathDB" id="TriTrypDB:LtaPh_1909300"/>
<evidence type="ECO:0000313" key="8">
    <source>
        <dbReference type="Proteomes" id="UP000419144"/>
    </source>
</evidence>
<comment type="similarity">
    <text evidence="1">Belongs to the tRNA pseudouridine synthase TruA family.</text>
</comment>
<feature type="compositionally biased region" description="Basic and acidic residues" evidence="4">
    <location>
        <begin position="95"/>
        <end position="107"/>
    </location>
</feature>
<gene>
    <name evidence="7" type="ORF">LtaPh_1909300</name>
</gene>
<dbReference type="Proteomes" id="UP000419144">
    <property type="component" value="Unassembled WGS sequence"/>
</dbReference>
<dbReference type="FunFam" id="3.30.70.660:FF:000021">
    <property type="entry name" value="tRNA pseudouridine synthase A-like protein"/>
    <property type="match status" value="1"/>
</dbReference>
<proteinExistence type="inferred from homology"/>
<evidence type="ECO:0000313" key="7">
    <source>
        <dbReference type="EMBL" id="GET87991.1"/>
    </source>
</evidence>
<evidence type="ECO:0000256" key="1">
    <source>
        <dbReference type="ARBA" id="ARBA00009375"/>
    </source>
</evidence>
<dbReference type="PANTHER" id="PTHR11142">
    <property type="entry name" value="PSEUDOURIDYLATE SYNTHASE"/>
    <property type="match status" value="1"/>
</dbReference>
<dbReference type="Gene3D" id="3.30.70.660">
    <property type="entry name" value="Pseudouridine synthase I, catalytic domain, C-terminal subdomain"/>
    <property type="match status" value="2"/>
</dbReference>
<name>A0A640KFM5_LEITA</name>
<reference evidence="7" key="1">
    <citation type="submission" date="2019-11" db="EMBL/GenBank/DDBJ databases">
        <title>Leishmania tarentolae CDS.</title>
        <authorList>
            <person name="Goto Y."/>
            <person name="Yamagishi J."/>
        </authorList>
    </citation>
    <scope>NUCLEOTIDE SEQUENCE [LARGE SCALE GENOMIC DNA]</scope>
    <source>
        <strain evidence="7">Parrot Tar II</strain>
    </source>
</reference>
<evidence type="ECO:0000256" key="2">
    <source>
        <dbReference type="ARBA" id="ARBA00022694"/>
    </source>
</evidence>
<feature type="region of interest" description="Disordered" evidence="4">
    <location>
        <begin position="170"/>
        <end position="189"/>
    </location>
</feature>
<feature type="region of interest" description="Disordered" evidence="4">
    <location>
        <begin position="45"/>
        <end position="148"/>
    </location>
</feature>